<protein>
    <submittedName>
        <fullName evidence="1">Uncharacterized protein</fullName>
    </submittedName>
</protein>
<accession>A0A5E7HHT0</accession>
<reference evidence="1 2" key="1">
    <citation type="submission" date="2019-09" db="EMBL/GenBank/DDBJ databases">
        <authorList>
            <person name="Chandra G."/>
            <person name="Truman W A."/>
        </authorList>
    </citation>
    <scope>NUCLEOTIDE SEQUENCE [LARGE SCALE GENOMIC DNA]</scope>
    <source>
        <strain evidence="1">PS704</strain>
    </source>
</reference>
<dbReference type="AlphaFoldDB" id="A0A5E7HHT0"/>
<evidence type="ECO:0000313" key="2">
    <source>
        <dbReference type="Proteomes" id="UP000326557"/>
    </source>
</evidence>
<evidence type="ECO:0000313" key="1">
    <source>
        <dbReference type="EMBL" id="VVN71612.1"/>
    </source>
</evidence>
<dbReference type="EMBL" id="CABVHP010000001">
    <property type="protein sequence ID" value="VVN71612.1"/>
    <property type="molecule type" value="Genomic_DNA"/>
</dbReference>
<sequence length="56" mass="5971">MILVGIFRSARMIDGDKAAAAEQPDGTQDFDVSTGKQWEVGSQFDYLDGRGSATCG</sequence>
<gene>
    <name evidence="1" type="ORF">PS704_00462</name>
</gene>
<organism evidence="1 2">
    <name type="scientific">Pseudomonas fluorescens</name>
    <dbReference type="NCBI Taxonomy" id="294"/>
    <lineage>
        <taxon>Bacteria</taxon>
        <taxon>Pseudomonadati</taxon>
        <taxon>Pseudomonadota</taxon>
        <taxon>Gammaproteobacteria</taxon>
        <taxon>Pseudomonadales</taxon>
        <taxon>Pseudomonadaceae</taxon>
        <taxon>Pseudomonas</taxon>
    </lineage>
</organism>
<dbReference type="Proteomes" id="UP000326557">
    <property type="component" value="Unassembled WGS sequence"/>
</dbReference>
<name>A0A5E7HHT0_PSEFL</name>
<proteinExistence type="predicted"/>